<protein>
    <submittedName>
        <fullName evidence="1">Uncharacterized protein</fullName>
    </submittedName>
</protein>
<reference evidence="1 2" key="1">
    <citation type="submission" date="2020-08" db="EMBL/GenBank/DDBJ databases">
        <title>Genomic Encyclopedia of Type Strains, Phase IV (KMG-IV): sequencing the most valuable type-strain genomes for metagenomic binning, comparative biology and taxonomic classification.</title>
        <authorList>
            <person name="Goeker M."/>
        </authorList>
    </citation>
    <scope>NUCLEOTIDE SEQUENCE [LARGE SCALE GENOMIC DNA]</scope>
    <source>
        <strain evidence="1 2">DSM 29007</strain>
    </source>
</reference>
<comment type="caution">
    <text evidence="1">The sequence shown here is derived from an EMBL/GenBank/DDBJ whole genome shotgun (WGS) entry which is preliminary data.</text>
</comment>
<dbReference type="Proteomes" id="UP000582837">
    <property type="component" value="Unassembled WGS sequence"/>
</dbReference>
<keyword evidence="2" id="KW-1185">Reference proteome</keyword>
<evidence type="ECO:0000313" key="1">
    <source>
        <dbReference type="EMBL" id="MBB6070043.1"/>
    </source>
</evidence>
<evidence type="ECO:0000313" key="2">
    <source>
        <dbReference type="Proteomes" id="UP000582837"/>
    </source>
</evidence>
<gene>
    <name evidence="1" type="ORF">HNQ61_001660</name>
</gene>
<proteinExistence type="predicted"/>
<dbReference type="EMBL" id="JACHIA010000003">
    <property type="protein sequence ID" value="MBB6070043.1"/>
    <property type="molecule type" value="Genomic_DNA"/>
</dbReference>
<dbReference type="RefSeq" id="WP_170039759.1">
    <property type="nucleotide sequence ID" value="NZ_JABDTL010000002.1"/>
</dbReference>
<name>A0A841GWI2_9BACT</name>
<dbReference type="AlphaFoldDB" id="A0A841GWI2"/>
<organism evidence="1 2">
    <name type="scientific">Longimicrobium terrae</name>
    <dbReference type="NCBI Taxonomy" id="1639882"/>
    <lineage>
        <taxon>Bacteria</taxon>
        <taxon>Pseudomonadati</taxon>
        <taxon>Gemmatimonadota</taxon>
        <taxon>Longimicrobiia</taxon>
        <taxon>Longimicrobiales</taxon>
        <taxon>Longimicrobiaceae</taxon>
        <taxon>Longimicrobium</taxon>
    </lineage>
</organism>
<sequence>MSRYIRHGNGREWRRGVYRIEALPKLDAMEWKNPRRRWGSSFGSYTGEGDTTLDLTHVPEGLAALASCRYCGGRHEAIFPGTLVDMGNEFPRLLAPFDPWRNQHAHCGQEPIRWRTPGLLEEFLSAFIASSRLDLARGVFIDSCVHLLATDARAYSFFSPALPASDEDALVATEEFRASVRAFIRERKLDLLAAVVTGESWVHDLRQDSPVRQEGLSIAYVTADYGKASVYPIRRHAAGATTGPGELLPEALFRGVPGSTRWLDTLFA</sequence>
<accession>A0A841GWI2</accession>